<proteinExistence type="inferred from homology"/>
<dbReference type="PANTHER" id="PTHR43713">
    <property type="entry name" value="GLUTAMATE-1-SEMIALDEHYDE 2,1-AMINOMUTASE"/>
    <property type="match status" value="1"/>
</dbReference>
<dbReference type="Pfam" id="PF00202">
    <property type="entry name" value="Aminotran_3"/>
    <property type="match status" value="1"/>
</dbReference>
<dbReference type="EMBL" id="JAFIRR010000054">
    <property type="protein sequence ID" value="MCO6416322.1"/>
    <property type="molecule type" value="Genomic_DNA"/>
</dbReference>
<dbReference type="InterPro" id="IPR015422">
    <property type="entry name" value="PyrdxlP-dep_Trfase_small"/>
</dbReference>
<accession>A0ABT1D344</accession>
<name>A0ABT1D344_9PROT</name>
<dbReference type="InterPro" id="IPR015421">
    <property type="entry name" value="PyrdxlP-dep_Trfase_major"/>
</dbReference>
<dbReference type="Gene3D" id="3.90.1150.10">
    <property type="entry name" value="Aspartate Aminotransferase, domain 1"/>
    <property type="match status" value="1"/>
</dbReference>
<sequence>MPSLTPSNSPIVAAYVAKTPRSAALHARASGHLPSGIAHDSRHTDPYPIYTDRALGPRKWDTDGNELIDFYGGHGAHLLGHCDPAVIAAAQGQLARGTQFGSCHALEVEWAGLITQMVPCAERVRFTSSGTEATHMALRLARAFTGRRKIIRFQKHFHGWHDHMAFGVDGHFDGSPSPGVLPELAAEVVLLPPNDIDAVRRAFAEDDDIAAAILEPTGASTGMVPTGPDFLRALREACTARGAVLIFDEVVTGFRIAPGGAQQAMGVTPDLCTLAKIVAGGLPGGAVAGRKDILDWIDFEVSAARGREKIKHQGTYNANPVSAAAAIETLRRIRDTDACARATDAAQAMRHAFNQVLAEEGIPWAVYGDHSVIHFFTNPAGLDIDPLAWDANAQPAATFSADPRKTMLAKLYLALVVNGMDPKGPRGAILSATHGPAEIEAATEAWRRSLRMLKEEGELRR</sequence>
<evidence type="ECO:0000313" key="5">
    <source>
        <dbReference type="Proteomes" id="UP001523392"/>
    </source>
</evidence>
<dbReference type="PANTHER" id="PTHR43713:SF3">
    <property type="entry name" value="GLUTAMATE-1-SEMIALDEHYDE 2,1-AMINOMUTASE 1, CHLOROPLASTIC-RELATED"/>
    <property type="match status" value="1"/>
</dbReference>
<keyword evidence="4" id="KW-0808">Transferase</keyword>
<dbReference type="InterPro" id="IPR015424">
    <property type="entry name" value="PyrdxlP-dep_Trfase"/>
</dbReference>
<evidence type="ECO:0000256" key="2">
    <source>
        <dbReference type="ARBA" id="ARBA00022898"/>
    </source>
</evidence>
<dbReference type="SUPFAM" id="SSF53383">
    <property type="entry name" value="PLP-dependent transferases"/>
    <property type="match status" value="1"/>
</dbReference>
<comment type="similarity">
    <text evidence="3">Belongs to the class-III pyridoxal-phosphate-dependent aminotransferase family.</text>
</comment>
<gene>
    <name evidence="4" type="ORF">JYK14_09095</name>
</gene>
<dbReference type="CDD" id="cd00610">
    <property type="entry name" value="OAT_like"/>
    <property type="match status" value="1"/>
</dbReference>
<dbReference type="RefSeq" id="WP_252952932.1">
    <property type="nucleotide sequence ID" value="NZ_JAFIRR010000054.1"/>
</dbReference>
<keyword evidence="4" id="KW-0032">Aminotransferase</keyword>
<comment type="caution">
    <text evidence="4">The sequence shown here is derived from an EMBL/GenBank/DDBJ whole genome shotgun (WGS) entry which is preliminary data.</text>
</comment>
<protein>
    <submittedName>
        <fullName evidence="4">Aminotransferase class III-fold pyridoxal phosphate-dependent enzyme</fullName>
    </submittedName>
</protein>
<dbReference type="Proteomes" id="UP001523392">
    <property type="component" value="Unassembled WGS sequence"/>
</dbReference>
<reference evidence="4 5" key="1">
    <citation type="submission" date="2021-12" db="EMBL/GenBank/DDBJ databases">
        <title>Siccirubricoccus leaddurans sp. nov., a high concentration Zn2+ tolerance bacterium.</title>
        <authorList>
            <person name="Cao Y."/>
        </authorList>
    </citation>
    <scope>NUCLEOTIDE SEQUENCE [LARGE SCALE GENOMIC DNA]</scope>
    <source>
        <strain evidence="4 5">KC 17139</strain>
    </source>
</reference>
<dbReference type="Gene3D" id="3.40.640.10">
    <property type="entry name" value="Type I PLP-dependent aspartate aminotransferase-like (Major domain)"/>
    <property type="match status" value="1"/>
</dbReference>
<keyword evidence="5" id="KW-1185">Reference proteome</keyword>
<comment type="cofactor">
    <cofactor evidence="1">
        <name>pyridoxal 5'-phosphate</name>
        <dbReference type="ChEBI" id="CHEBI:597326"/>
    </cofactor>
</comment>
<evidence type="ECO:0000256" key="3">
    <source>
        <dbReference type="RuleBase" id="RU003560"/>
    </source>
</evidence>
<organism evidence="4 5">
    <name type="scientific">Siccirubricoccus soli</name>
    <dbReference type="NCBI Taxonomy" id="2899147"/>
    <lineage>
        <taxon>Bacteria</taxon>
        <taxon>Pseudomonadati</taxon>
        <taxon>Pseudomonadota</taxon>
        <taxon>Alphaproteobacteria</taxon>
        <taxon>Acetobacterales</taxon>
        <taxon>Roseomonadaceae</taxon>
        <taxon>Siccirubricoccus</taxon>
    </lineage>
</organism>
<dbReference type="InterPro" id="IPR005814">
    <property type="entry name" value="Aminotrans_3"/>
</dbReference>
<evidence type="ECO:0000313" key="4">
    <source>
        <dbReference type="EMBL" id="MCO6416322.1"/>
    </source>
</evidence>
<evidence type="ECO:0000256" key="1">
    <source>
        <dbReference type="ARBA" id="ARBA00001933"/>
    </source>
</evidence>
<keyword evidence="2 3" id="KW-0663">Pyridoxal phosphate</keyword>
<dbReference type="GO" id="GO:0008483">
    <property type="term" value="F:transaminase activity"/>
    <property type="evidence" value="ECO:0007669"/>
    <property type="project" value="UniProtKB-KW"/>
</dbReference>